<dbReference type="Proteomes" id="UP001187734">
    <property type="component" value="Unassembled WGS sequence"/>
</dbReference>
<organism evidence="1 2">
    <name type="scientific">Fusarium torulosum</name>
    <dbReference type="NCBI Taxonomy" id="33205"/>
    <lineage>
        <taxon>Eukaryota</taxon>
        <taxon>Fungi</taxon>
        <taxon>Dikarya</taxon>
        <taxon>Ascomycota</taxon>
        <taxon>Pezizomycotina</taxon>
        <taxon>Sordariomycetes</taxon>
        <taxon>Hypocreomycetidae</taxon>
        <taxon>Hypocreales</taxon>
        <taxon>Nectriaceae</taxon>
        <taxon>Fusarium</taxon>
    </lineage>
</organism>
<accession>A0AAE8MCS1</accession>
<dbReference type="AlphaFoldDB" id="A0AAE8MCS1"/>
<proteinExistence type="predicted"/>
<name>A0AAE8MCS1_9HYPO</name>
<evidence type="ECO:0000313" key="1">
    <source>
        <dbReference type="EMBL" id="SPJ79437.1"/>
    </source>
</evidence>
<keyword evidence="2" id="KW-1185">Reference proteome</keyword>
<dbReference type="PANTHER" id="PTHR10039">
    <property type="entry name" value="AMELOGENIN"/>
    <property type="match status" value="1"/>
</dbReference>
<protein>
    <submittedName>
        <fullName evidence="1">Uncharacterized protein</fullName>
    </submittedName>
</protein>
<dbReference type="PANTHER" id="PTHR10039:SF5">
    <property type="entry name" value="NACHT DOMAIN-CONTAINING PROTEIN"/>
    <property type="match status" value="1"/>
</dbReference>
<reference evidence="1" key="1">
    <citation type="submission" date="2018-03" db="EMBL/GenBank/DDBJ databases">
        <authorList>
            <person name="Guldener U."/>
        </authorList>
    </citation>
    <scope>NUCLEOTIDE SEQUENCE</scope>
</reference>
<dbReference type="EMBL" id="ONZP01000269">
    <property type="protein sequence ID" value="SPJ79437.1"/>
    <property type="molecule type" value="Genomic_DNA"/>
</dbReference>
<sequence>MSSKATLLKLCQQCKGIETELQQALSGLQARGDTKFNYAVSSVATAFIVSWSQSKINDLDRRLQSIKSEITMAILISLWTEEKGHFEASAAFREWQSLSLSEIQALLESLFIKESGVFLWVYLVVRDLASALSQGKSLSELRSIVDSLPTDIMELYNKMYDSLDPGDAMNSSVYLTLQMASLSELEARTLWFIEENVWIPQADFMAHDAAVSILKRRLDSSTRGMLELYSNGMVFLHHISVKEWLSCSGVSSLISARLPRSFDANLMLLEAHVNNPWEVHEHYSFDSFKTIGFRYAMRAVESVVNGPVLIHHMDKLKEVLDQAAQAHIKAKAPDFFHLAMQASEFSRRQKNTKDLDSTPKQGDTYEVGHRPLIFHNLPGHVEDCFTSVAAQFAVKPYVMVKVKENKKLLKL</sequence>
<comment type="caution">
    <text evidence="1">The sequence shown here is derived from an EMBL/GenBank/DDBJ whole genome shotgun (WGS) entry which is preliminary data.</text>
</comment>
<evidence type="ECO:0000313" key="2">
    <source>
        <dbReference type="Proteomes" id="UP001187734"/>
    </source>
</evidence>
<gene>
    <name evidence="1" type="ORF">FTOL_07828</name>
</gene>